<dbReference type="InterPro" id="IPR023198">
    <property type="entry name" value="PGP-like_dom2"/>
</dbReference>
<dbReference type="PANTHER" id="PTHR47478:SF1">
    <property type="entry name" value="PYRIMIDINE 5'-NUCLEOTIDASE YJJG"/>
    <property type="match status" value="1"/>
</dbReference>
<organism evidence="1 2">
    <name type="scientific">Companilactobacillus mishanensis</name>
    <dbReference type="NCBI Taxonomy" id="2486008"/>
    <lineage>
        <taxon>Bacteria</taxon>
        <taxon>Bacillati</taxon>
        <taxon>Bacillota</taxon>
        <taxon>Bacilli</taxon>
        <taxon>Lactobacillales</taxon>
        <taxon>Lactobacillaceae</taxon>
        <taxon>Companilactobacillus</taxon>
    </lineage>
</organism>
<reference evidence="1 2" key="1">
    <citation type="journal article" date="2019" name="Syst. Appl. Microbiol.">
        <title>Polyphasic characterization of two novel Lactobacillus spp. isolated from blown salami packages: Description of Lactobacillus halodurans sp. nov. and Lactobacillus salsicarnum sp. nov.</title>
        <authorList>
            <person name="Schuster J.A."/>
            <person name="Klingl A."/>
            <person name="Vogel R.F."/>
            <person name="Ehrmann M.A."/>
        </authorList>
    </citation>
    <scope>NUCLEOTIDE SEQUENCE [LARGE SCALE GENOMIC DNA]</scope>
    <source>
        <strain evidence="1 2">TMW 1.2098</strain>
    </source>
</reference>
<dbReference type="Gene3D" id="1.10.150.240">
    <property type="entry name" value="Putative phosphatase, domain 2"/>
    <property type="match status" value="1"/>
</dbReference>
<sequence length="229" mass="26693">MISMKYPNILFDLDNTIFDTKENARLALRKMKIAKTFPFNEDQIHWWFQVNDLLWGQFEDGTITRDQLLDRRFNTFFGKYDIHVDSAKFEEEFQYLFASEHELMPNAINMLDTVSKDHHLFVVSNGTKFKQYTQLDGANITNYFDKIFLSEDIGYKKPDVQFFDAVKADLNENDNSKMLVVGDSLSADIDGANRSHIDSVWYDTEHEANNSDIKPTYTIDGLNELLDVI</sequence>
<evidence type="ECO:0000313" key="1">
    <source>
        <dbReference type="EMBL" id="MQS44605.1"/>
    </source>
</evidence>
<dbReference type="Pfam" id="PF00702">
    <property type="entry name" value="Hydrolase"/>
    <property type="match status" value="1"/>
</dbReference>
<protein>
    <submittedName>
        <fullName evidence="1">Noncanonical pyrimidine nucleotidase, YjjG family</fullName>
    </submittedName>
</protein>
<accession>A0ABW9P5Z1</accession>
<dbReference type="SFLD" id="SFLDG01129">
    <property type="entry name" value="C1.5:_HAD__Beta-PGM__Phosphata"/>
    <property type="match status" value="1"/>
</dbReference>
<dbReference type="InterPro" id="IPR052550">
    <property type="entry name" value="Pyrimidine_5'-ntase_YjjG"/>
</dbReference>
<keyword evidence="2" id="KW-1185">Reference proteome</keyword>
<dbReference type="EMBL" id="VDFN01000002">
    <property type="protein sequence ID" value="MQS44605.1"/>
    <property type="molecule type" value="Genomic_DNA"/>
</dbReference>
<dbReference type="SUPFAM" id="SSF56784">
    <property type="entry name" value="HAD-like"/>
    <property type="match status" value="1"/>
</dbReference>
<gene>
    <name evidence="1" type="ORF">FHL03_03795</name>
</gene>
<dbReference type="SFLD" id="SFLDS00003">
    <property type="entry name" value="Haloacid_Dehalogenase"/>
    <property type="match status" value="1"/>
</dbReference>
<dbReference type="NCBIfam" id="TIGR02254">
    <property type="entry name" value="YjjG_YfnB"/>
    <property type="match status" value="1"/>
</dbReference>
<name>A0ABW9P5Z1_9LACO</name>
<comment type="caution">
    <text evidence="1">The sequence shown here is derived from an EMBL/GenBank/DDBJ whole genome shotgun (WGS) entry which is preliminary data.</text>
</comment>
<dbReference type="NCBIfam" id="TIGR01549">
    <property type="entry name" value="HAD-SF-IA-v1"/>
    <property type="match status" value="1"/>
</dbReference>
<dbReference type="PANTHER" id="PTHR47478">
    <property type="match status" value="1"/>
</dbReference>
<proteinExistence type="predicted"/>
<dbReference type="Proteomes" id="UP000436655">
    <property type="component" value="Unassembled WGS sequence"/>
</dbReference>
<dbReference type="InterPro" id="IPR036412">
    <property type="entry name" value="HAD-like_sf"/>
</dbReference>
<dbReference type="NCBIfam" id="TIGR01509">
    <property type="entry name" value="HAD-SF-IA-v3"/>
    <property type="match status" value="1"/>
</dbReference>
<dbReference type="Gene3D" id="3.40.50.1000">
    <property type="entry name" value="HAD superfamily/HAD-like"/>
    <property type="match status" value="1"/>
</dbReference>
<dbReference type="InterPro" id="IPR023214">
    <property type="entry name" value="HAD_sf"/>
</dbReference>
<dbReference type="InterPro" id="IPR011951">
    <property type="entry name" value="HAD-SF_hydro_IA_YjjG/PynA"/>
</dbReference>
<dbReference type="InterPro" id="IPR006439">
    <property type="entry name" value="HAD-SF_hydro_IA"/>
</dbReference>
<evidence type="ECO:0000313" key="2">
    <source>
        <dbReference type="Proteomes" id="UP000436655"/>
    </source>
</evidence>